<protein>
    <submittedName>
        <fullName evidence="1">Uncharacterized protein</fullName>
    </submittedName>
</protein>
<evidence type="ECO:0000313" key="2">
    <source>
        <dbReference type="Proteomes" id="UP001183824"/>
    </source>
</evidence>
<keyword evidence="2" id="KW-1185">Reference proteome</keyword>
<accession>A0ABU2V4N9</accession>
<dbReference type="RefSeq" id="WP_311713785.1">
    <property type="nucleotide sequence ID" value="NZ_JAVREZ010000003.1"/>
</dbReference>
<dbReference type="Proteomes" id="UP001183824">
    <property type="component" value="Unassembled WGS sequence"/>
</dbReference>
<sequence length="66" mass="6607">MRLRRIAVGSVVLGLMGVVVRAEGRAVGRALLGVGDVRASEGAGVAVGRGRAGAGVGVRLWQGVRA</sequence>
<name>A0ABU2V4N9_9ACTN</name>
<evidence type="ECO:0000313" key="1">
    <source>
        <dbReference type="EMBL" id="MDT0480516.1"/>
    </source>
</evidence>
<dbReference type="EMBL" id="JAVREZ010000003">
    <property type="protein sequence ID" value="MDT0480516.1"/>
    <property type="molecule type" value="Genomic_DNA"/>
</dbReference>
<proteinExistence type="predicted"/>
<comment type="caution">
    <text evidence="1">The sequence shown here is derived from an EMBL/GenBank/DDBJ whole genome shotgun (WGS) entry which is preliminary data.</text>
</comment>
<gene>
    <name evidence="1" type="ORF">RNB18_10080</name>
</gene>
<organism evidence="1 2">
    <name type="scientific">Streptomyces doebereineriae</name>
    <dbReference type="NCBI Taxonomy" id="3075528"/>
    <lineage>
        <taxon>Bacteria</taxon>
        <taxon>Bacillati</taxon>
        <taxon>Actinomycetota</taxon>
        <taxon>Actinomycetes</taxon>
        <taxon>Kitasatosporales</taxon>
        <taxon>Streptomycetaceae</taxon>
        <taxon>Streptomyces</taxon>
    </lineage>
</organism>
<reference evidence="2" key="1">
    <citation type="submission" date="2023-07" db="EMBL/GenBank/DDBJ databases">
        <title>30 novel species of actinomycetes from the DSMZ collection.</title>
        <authorList>
            <person name="Nouioui I."/>
        </authorList>
    </citation>
    <scope>NUCLEOTIDE SEQUENCE [LARGE SCALE GENOMIC DNA]</scope>
    <source>
        <strain evidence="2">DSM 41640</strain>
    </source>
</reference>